<reference evidence="2" key="1">
    <citation type="submission" date="2018-05" db="EMBL/GenBank/DDBJ databases">
        <authorList>
            <person name="Lanie J.A."/>
            <person name="Ng W.-L."/>
            <person name="Kazmierczak K.M."/>
            <person name="Andrzejewski T.M."/>
            <person name="Davidsen T.M."/>
            <person name="Wayne K.J."/>
            <person name="Tettelin H."/>
            <person name="Glass J.I."/>
            <person name="Rusch D."/>
            <person name="Podicherti R."/>
            <person name="Tsui H.-C.T."/>
            <person name="Winkler M.E."/>
        </authorList>
    </citation>
    <scope>NUCLEOTIDE SEQUENCE</scope>
</reference>
<protein>
    <submittedName>
        <fullName evidence="2">Uncharacterized protein</fullName>
    </submittedName>
</protein>
<dbReference type="PANTHER" id="PTHR44998:SF1">
    <property type="entry name" value="UDP-N-ACETYLGLUCOSAMINE--PEPTIDE N-ACETYLGLUCOSAMINYLTRANSFERASE 110 KDA SUBUNIT"/>
    <property type="match status" value="1"/>
</dbReference>
<evidence type="ECO:0000313" key="2">
    <source>
        <dbReference type="EMBL" id="SUZ88120.1"/>
    </source>
</evidence>
<dbReference type="AlphaFoldDB" id="A0A381R924"/>
<dbReference type="SUPFAM" id="SSF48452">
    <property type="entry name" value="TPR-like"/>
    <property type="match status" value="2"/>
</dbReference>
<dbReference type="Pfam" id="PF14559">
    <property type="entry name" value="TPR_19"/>
    <property type="match status" value="3"/>
</dbReference>
<dbReference type="Gene3D" id="1.25.40.10">
    <property type="entry name" value="Tetratricopeptide repeat domain"/>
    <property type="match status" value="2"/>
</dbReference>
<evidence type="ECO:0000256" key="1">
    <source>
        <dbReference type="SAM" id="Phobius"/>
    </source>
</evidence>
<sequence length="478" mass="52854">MVKVAKRRTHGGRQAGPAATRLARRDARLPLRVLLIALVFIVMAGTVAWFTSRLLMRVEPPGRLAEPALLTTVPDLPDTVGALPAFERAVTEGDRLLRQAIRSGASPDTVGEMAGRLGNLYQANAHGELAEACYGLATDLTTDNPRWPYLLAYKLQERGEAETVTPLLERTVELEPNYSPAWLKLAENRFKQGKFDEARASYERRLALTAGDPWALLGLARLAIEIGEWSQAESHLLVAIEAAPQFAALHRLLATVHEHYGHTAAGDASRQRANELGRFYAAPDPWVDGLIAQSFDVDWLLLNVSRYALLDPDLSRLLFERARSLAPEDPDVYVVLHEYVETLEEARRALETAISLDNSHPLAHMRLGELLYRQGEHDQAVELLDRSIHLGTDTADAHRYLGLALTALGRLDDAVVALEQAVARAPGDADIHYSFAYVLQRAGRQSDSTRELRRVLELDPGHELAERALAIGNASNER</sequence>
<keyword evidence="1" id="KW-0472">Membrane</keyword>
<proteinExistence type="predicted"/>
<feature type="transmembrane region" description="Helical" evidence="1">
    <location>
        <begin position="31"/>
        <end position="50"/>
    </location>
</feature>
<keyword evidence="1" id="KW-0812">Transmembrane</keyword>
<dbReference type="EMBL" id="UINC01001755">
    <property type="protein sequence ID" value="SUZ88120.1"/>
    <property type="molecule type" value="Genomic_DNA"/>
</dbReference>
<dbReference type="InterPro" id="IPR011990">
    <property type="entry name" value="TPR-like_helical_dom_sf"/>
</dbReference>
<dbReference type="SMART" id="SM00028">
    <property type="entry name" value="TPR"/>
    <property type="match status" value="6"/>
</dbReference>
<accession>A0A381R924</accession>
<gene>
    <name evidence="2" type="ORF">METZ01_LOCUS40974</name>
</gene>
<name>A0A381R924_9ZZZZ</name>
<keyword evidence="1" id="KW-1133">Transmembrane helix</keyword>
<dbReference type="InterPro" id="IPR019734">
    <property type="entry name" value="TPR_rpt"/>
</dbReference>
<organism evidence="2">
    <name type="scientific">marine metagenome</name>
    <dbReference type="NCBI Taxonomy" id="408172"/>
    <lineage>
        <taxon>unclassified sequences</taxon>
        <taxon>metagenomes</taxon>
        <taxon>ecological metagenomes</taxon>
    </lineage>
</organism>
<dbReference type="PANTHER" id="PTHR44998">
    <property type="match status" value="1"/>
</dbReference>
<dbReference type="PROSITE" id="PS50005">
    <property type="entry name" value="TPR"/>
    <property type="match status" value="3"/>
</dbReference>